<dbReference type="SUPFAM" id="SSF51338">
    <property type="entry name" value="Composite domain of metallo-dependent hydrolases"/>
    <property type="match status" value="1"/>
</dbReference>
<dbReference type="SUPFAM" id="SSF51556">
    <property type="entry name" value="Metallo-dependent hydrolases"/>
    <property type="match status" value="1"/>
</dbReference>
<evidence type="ECO:0000313" key="4">
    <source>
        <dbReference type="Proteomes" id="UP000199568"/>
    </source>
</evidence>
<gene>
    <name evidence="3" type="ORF">SAMN05660297_01601</name>
</gene>
<evidence type="ECO:0000313" key="3">
    <source>
        <dbReference type="EMBL" id="SET17396.1"/>
    </source>
</evidence>
<proteinExistence type="predicted"/>
<dbReference type="Gene3D" id="3.20.20.140">
    <property type="entry name" value="Metal-dependent hydrolases"/>
    <property type="match status" value="1"/>
</dbReference>
<accession>A0A1I0CCV2</accession>
<dbReference type="PANTHER" id="PTHR11647:SF1">
    <property type="entry name" value="COLLAPSIN RESPONSE MEDIATOR PROTEIN"/>
    <property type="match status" value="1"/>
</dbReference>
<dbReference type="Gene3D" id="2.30.40.10">
    <property type="entry name" value="Urease, subunit C, domain 1"/>
    <property type="match status" value="2"/>
</dbReference>
<keyword evidence="4" id="KW-1185">Reference proteome</keyword>
<dbReference type="RefSeq" id="WP_170834736.1">
    <property type="nucleotide sequence ID" value="NZ_FOHU01000005.1"/>
</dbReference>
<reference evidence="3 4" key="1">
    <citation type="submission" date="2016-10" db="EMBL/GenBank/DDBJ databases">
        <authorList>
            <person name="de Groot N.N."/>
        </authorList>
    </citation>
    <scope>NUCLEOTIDE SEQUENCE [LARGE SCALE GENOMIC DNA]</scope>
    <source>
        <strain evidence="3 4">DSM 18979</strain>
    </source>
</reference>
<feature type="domain" description="Amidohydrolase-related" evidence="2">
    <location>
        <begin position="366"/>
        <end position="720"/>
    </location>
</feature>
<dbReference type="Proteomes" id="UP000199568">
    <property type="component" value="Unassembled WGS sequence"/>
</dbReference>
<comment type="cofactor">
    <cofactor evidence="1">
        <name>Zn(2+)</name>
        <dbReference type="ChEBI" id="CHEBI:29105"/>
    </cofactor>
</comment>
<dbReference type="EMBL" id="FOHU01000005">
    <property type="protein sequence ID" value="SET17396.1"/>
    <property type="molecule type" value="Genomic_DNA"/>
</dbReference>
<name>A0A1I0CCV2_9FIRM</name>
<dbReference type="Pfam" id="PF01979">
    <property type="entry name" value="Amidohydro_1"/>
    <property type="match status" value="1"/>
</dbReference>
<dbReference type="InterPro" id="IPR032466">
    <property type="entry name" value="Metal_Hydrolase"/>
</dbReference>
<dbReference type="AlphaFoldDB" id="A0A1I0CCV2"/>
<organism evidence="3 4">
    <name type="scientific">Natronincola peptidivorans</name>
    <dbReference type="NCBI Taxonomy" id="426128"/>
    <lineage>
        <taxon>Bacteria</taxon>
        <taxon>Bacillati</taxon>
        <taxon>Bacillota</taxon>
        <taxon>Clostridia</taxon>
        <taxon>Peptostreptococcales</taxon>
        <taxon>Natronincolaceae</taxon>
        <taxon>Natronincola</taxon>
    </lineage>
</organism>
<dbReference type="STRING" id="426128.SAMN05660297_01601"/>
<dbReference type="InterPro" id="IPR011059">
    <property type="entry name" value="Metal-dep_hydrolase_composite"/>
</dbReference>
<evidence type="ECO:0000256" key="1">
    <source>
        <dbReference type="ARBA" id="ARBA00001947"/>
    </source>
</evidence>
<dbReference type="GO" id="GO:0016810">
    <property type="term" value="F:hydrolase activity, acting on carbon-nitrogen (but not peptide) bonds"/>
    <property type="evidence" value="ECO:0007669"/>
    <property type="project" value="InterPro"/>
</dbReference>
<dbReference type="InterPro" id="IPR006680">
    <property type="entry name" value="Amidohydro-rel"/>
</dbReference>
<dbReference type="PANTHER" id="PTHR11647">
    <property type="entry name" value="HYDRANTOINASE/DIHYDROPYRIMIDINASE FAMILY MEMBER"/>
    <property type="match status" value="1"/>
</dbReference>
<evidence type="ECO:0000259" key="2">
    <source>
        <dbReference type="Pfam" id="PF01979"/>
    </source>
</evidence>
<protein>
    <submittedName>
        <fullName evidence="3">N-acyl-D-aspartate/D-glutamate deacylase</fullName>
    </submittedName>
</protein>
<sequence length="742" mass="84370">MKDIIRKKESLVLMILFILAGIFHVFNQNVFEDGKLAIGPNIEENTSEVLDIVVLNDEVIMLVIEEDAKSLYKGSIDEDKIVELEPLEELQLLTTEDKNYKSIEINDKNNQLYVYGVKEDKTNFIEIYDMHSNEFVEEMLFAKDYQLSNIRYIDGYIEGMFYAKSNYRKQTAEIIMNTLAFDSKFELLVVELPSDEAYVSRIDITSDIEYILYTIHDKKNDRHATYIHDLTKNETILLEEISEEEIFTFADNKILSFPNTITIDTQASFEVNYKNKISMDEMKDSIEIVDSVVYDVVINNGIVIDPDEETMKFGYNIGIIDDKIESITKMKLNGNEEIDATHKIVSPGFIDILSFNPSLTAAMYKVSDGVTTNLSMHGCTVDFDGFFRAYRNNPTLVNYGGALFAIRLRYEAGLGHHDKASQSQIDYMVRRAREEIQKGAIGVAFSPEYYPGTSSEEIKAIMEVAKEFGIPTHFHGRYSSLSGENTGIDSVKEVLAYARELDAPVHFMHLHSTGGTGCMEEALELVEEARQEGYQVTFDIYPYDSWATNIAFERLNEGWKERFNITYSDIQVAGSTERLTAETFYRYRREGGLVIVHAMDEEEIIQALQVEHSMIGSDSATSNNNNHPRGVGTFSRFLGRYVRDLDIVPFMEGIKKMTILSAKHFEEFAPALRTRGRIQEGVHADITIFDYNKIIDTATAENSTSLSEGIEYVLVSGKVVLDENGVNTRVRNGQPIKGVFHQ</sequence>
<dbReference type="InterPro" id="IPR050378">
    <property type="entry name" value="Metallo-dep_Hydrolases_sf"/>
</dbReference>